<feature type="compositionally biased region" description="Polar residues" evidence="1">
    <location>
        <begin position="184"/>
        <end position="202"/>
    </location>
</feature>
<dbReference type="GeneID" id="31005411"/>
<evidence type="ECO:0008006" key="4">
    <source>
        <dbReference type="Google" id="ProtNLM"/>
    </source>
</evidence>
<organism evidence="2 3">
    <name type="scientific">Talaromyces atroroseus</name>
    <dbReference type="NCBI Taxonomy" id="1441469"/>
    <lineage>
        <taxon>Eukaryota</taxon>
        <taxon>Fungi</taxon>
        <taxon>Dikarya</taxon>
        <taxon>Ascomycota</taxon>
        <taxon>Pezizomycotina</taxon>
        <taxon>Eurotiomycetes</taxon>
        <taxon>Eurotiomycetidae</taxon>
        <taxon>Eurotiales</taxon>
        <taxon>Trichocomaceae</taxon>
        <taxon>Talaromyces</taxon>
        <taxon>Talaromyces sect. Trachyspermi</taxon>
    </lineage>
</organism>
<dbReference type="Proteomes" id="UP000214365">
    <property type="component" value="Unassembled WGS sequence"/>
</dbReference>
<feature type="compositionally biased region" description="Basic and acidic residues" evidence="1">
    <location>
        <begin position="79"/>
        <end position="90"/>
    </location>
</feature>
<accession>A0A225AUY2</accession>
<feature type="region of interest" description="Disordered" evidence="1">
    <location>
        <begin position="181"/>
        <end position="240"/>
    </location>
</feature>
<name>A0A225AUY2_TALAT</name>
<comment type="caution">
    <text evidence="2">The sequence shown here is derived from an EMBL/GenBank/DDBJ whole genome shotgun (WGS) entry which is preliminary data.</text>
</comment>
<evidence type="ECO:0000313" key="2">
    <source>
        <dbReference type="EMBL" id="OKL58786.1"/>
    </source>
</evidence>
<keyword evidence="3" id="KW-1185">Reference proteome</keyword>
<feature type="compositionally biased region" description="Polar residues" evidence="1">
    <location>
        <begin position="145"/>
        <end position="163"/>
    </location>
</feature>
<gene>
    <name evidence="2" type="ORF">UA08_05655</name>
</gene>
<feature type="region of interest" description="Disordered" evidence="1">
    <location>
        <begin position="1"/>
        <end position="93"/>
    </location>
</feature>
<proteinExistence type="predicted"/>
<feature type="compositionally biased region" description="Low complexity" evidence="1">
    <location>
        <begin position="131"/>
        <end position="143"/>
    </location>
</feature>
<evidence type="ECO:0000256" key="1">
    <source>
        <dbReference type="SAM" id="MobiDB-lite"/>
    </source>
</evidence>
<dbReference type="AlphaFoldDB" id="A0A225AUY2"/>
<feature type="region of interest" description="Disordered" evidence="1">
    <location>
        <begin position="112"/>
        <end position="163"/>
    </location>
</feature>
<reference evidence="2 3" key="1">
    <citation type="submission" date="2015-06" db="EMBL/GenBank/DDBJ databases">
        <title>Talaromyces atroroseus IBT 11181 draft genome.</title>
        <authorList>
            <person name="Rasmussen K.B."/>
            <person name="Rasmussen S."/>
            <person name="Petersen B."/>
            <person name="Sicheritz-Ponten T."/>
            <person name="Mortensen U.H."/>
            <person name="Thrane U."/>
        </authorList>
    </citation>
    <scope>NUCLEOTIDE SEQUENCE [LARGE SCALE GENOMIC DNA]</scope>
    <source>
        <strain evidence="2 3">IBT 11181</strain>
    </source>
</reference>
<dbReference type="OrthoDB" id="3882058at2759"/>
<evidence type="ECO:0000313" key="3">
    <source>
        <dbReference type="Proteomes" id="UP000214365"/>
    </source>
</evidence>
<dbReference type="EMBL" id="LFMY01000008">
    <property type="protein sequence ID" value="OKL58786.1"/>
    <property type="molecule type" value="Genomic_DNA"/>
</dbReference>
<dbReference type="RefSeq" id="XP_020118907.1">
    <property type="nucleotide sequence ID" value="XM_020267948.1"/>
</dbReference>
<feature type="compositionally biased region" description="Low complexity" evidence="1">
    <location>
        <begin position="21"/>
        <end position="58"/>
    </location>
</feature>
<protein>
    <recommendedName>
        <fullName evidence="4">Only prolin and serin are matching in the corresponding protein</fullName>
    </recommendedName>
</protein>
<sequence>MATERGRKGRPYPLQTPIPPASASADSSASVSPAISSFSSPRLQSKLVSSSASSLIPSPGIGMGITMERAGSLPSPLRNVEEESNRRDRDIEEDYFGFDQVTFEPYEMTDEDYDLTDHPYHASPKRRRSESLSSRGFSRFGSRMPSISSRWKSTTQSSDETYSTGIFSDDLRSRADSAASSTSQFIPITQEPQGLLSSGNSQEKSRHSGHSVGAISIEKANSGNTDEDDEIGAKPSTPLLPPIWSEFPSPLRNSGIASPLQSPSVADVFDEDVFPVMTSSRTSIHRSPPLSTKPSVASLATRTRGMTLRTTISGEGAPPLVLTEGDDEWSSKLGHANFTIQPEPYIPEISDAMAFRKFRDDWDLARTNYAKHLVRTGEHYGETSMIYHFTKQKWELIEQEWKANLEYIVTNDDKFGAILGLTKSNLSPAEDMKVPRLHDNEKFPELGDQEIVGPMSVAPAIHSVIRCKSPRRRNVFRFFQDLVSRTPPGVPATRA</sequence>